<dbReference type="Gene3D" id="1.20.144.10">
    <property type="entry name" value="Phosphatidic acid phosphatase type 2/haloperoxidase"/>
    <property type="match status" value="1"/>
</dbReference>
<dbReference type="Pfam" id="PF01569">
    <property type="entry name" value="PAP2"/>
    <property type="match status" value="1"/>
</dbReference>
<dbReference type="AlphaFoldDB" id="A0A6C0F6F7"/>
<dbReference type="InterPro" id="IPR000326">
    <property type="entry name" value="PAP2/HPO"/>
</dbReference>
<dbReference type="EMBL" id="MN738786">
    <property type="protein sequence ID" value="QHT36772.1"/>
    <property type="molecule type" value="Genomic_DNA"/>
</dbReference>
<feature type="domain" description="Phosphatidic acid phosphatase type 2/haloperoxidase" evidence="1">
    <location>
        <begin position="93"/>
        <end position="171"/>
    </location>
</feature>
<dbReference type="InterPro" id="IPR036938">
    <property type="entry name" value="PAP2/HPO_sf"/>
</dbReference>
<sequence>MNNLLLCIFVYCIILLVSPTRYLYFIPTFPIYPENTKEALEVKQIMKKGGLYYHKLFLLTDPSVSFAFAKYVPESVSELDTMIASIKVLTPLYLLKYLINRARPNQVSDIKPIPGETANTPAYPSGHAYQAYYLAKRLGNKYPDRKTQLESLAEDCAMARVYAGLHYPSDNQFSKTLVDKLYL</sequence>
<protein>
    <recommendedName>
        <fullName evidence="1">Phosphatidic acid phosphatase type 2/haloperoxidase domain-containing protein</fullName>
    </recommendedName>
</protein>
<evidence type="ECO:0000313" key="2">
    <source>
        <dbReference type="EMBL" id="QHT36772.1"/>
    </source>
</evidence>
<name>A0A6C0F6F7_9ZZZZ</name>
<organism evidence="2">
    <name type="scientific">viral metagenome</name>
    <dbReference type="NCBI Taxonomy" id="1070528"/>
    <lineage>
        <taxon>unclassified sequences</taxon>
        <taxon>metagenomes</taxon>
        <taxon>organismal metagenomes</taxon>
    </lineage>
</organism>
<dbReference type="SUPFAM" id="SSF48317">
    <property type="entry name" value="Acid phosphatase/Vanadium-dependent haloperoxidase"/>
    <property type="match status" value="1"/>
</dbReference>
<evidence type="ECO:0000259" key="1">
    <source>
        <dbReference type="Pfam" id="PF01569"/>
    </source>
</evidence>
<proteinExistence type="predicted"/>
<reference evidence="2" key="1">
    <citation type="journal article" date="2020" name="Nature">
        <title>Giant virus diversity and host interactions through global metagenomics.</title>
        <authorList>
            <person name="Schulz F."/>
            <person name="Roux S."/>
            <person name="Paez-Espino D."/>
            <person name="Jungbluth S."/>
            <person name="Walsh D.A."/>
            <person name="Denef V.J."/>
            <person name="McMahon K.D."/>
            <person name="Konstantinidis K.T."/>
            <person name="Eloe-Fadrosh E.A."/>
            <person name="Kyrpides N.C."/>
            <person name="Woyke T."/>
        </authorList>
    </citation>
    <scope>NUCLEOTIDE SEQUENCE</scope>
    <source>
        <strain evidence="2">GVMAG-S-ERX555967-130</strain>
    </source>
</reference>
<accession>A0A6C0F6F7</accession>